<dbReference type="PANTHER" id="PTHR47892">
    <property type="entry name" value="UNIVERSAL STRESS PROTEIN E"/>
    <property type="match status" value="1"/>
</dbReference>
<dbReference type="InterPro" id="IPR006016">
    <property type="entry name" value="UspA"/>
</dbReference>
<dbReference type="Gene3D" id="3.40.50.12370">
    <property type="match status" value="1"/>
</dbReference>
<dbReference type="PRINTS" id="PR01438">
    <property type="entry name" value="UNVRSLSTRESS"/>
</dbReference>
<name>A0ABN1I2K2_9GAMM</name>
<dbReference type="EMBL" id="BAAAET010000001">
    <property type="protein sequence ID" value="GAA0683715.1"/>
    <property type="molecule type" value="Genomic_DNA"/>
</dbReference>
<comment type="similarity">
    <text evidence="2">Belongs to the universal stress protein A family.</text>
</comment>
<evidence type="ECO:0000256" key="4">
    <source>
        <dbReference type="ARBA" id="ARBA00037131"/>
    </source>
</evidence>
<comment type="caution">
    <text evidence="6">The sequence shown here is derived from an EMBL/GenBank/DDBJ whole genome shotgun (WGS) entry which is preliminary data.</text>
</comment>
<comment type="function">
    <text evidence="4">Required for resistance to DNA-damaging agents.</text>
</comment>
<evidence type="ECO:0000259" key="5">
    <source>
        <dbReference type="Pfam" id="PF00582"/>
    </source>
</evidence>
<evidence type="ECO:0000256" key="1">
    <source>
        <dbReference type="ARBA" id="ARBA00004496"/>
    </source>
</evidence>
<evidence type="ECO:0000256" key="3">
    <source>
        <dbReference type="ARBA" id="ARBA00022490"/>
    </source>
</evidence>
<feature type="domain" description="UspA" evidence="5">
    <location>
        <begin position="183"/>
        <end position="313"/>
    </location>
</feature>
<accession>A0ABN1I2K2</accession>
<sequence>MLKSDGLSIEGAMNQYTRLLVSLAVDEHRGEVLQKLRRLSGPESQVELFSCVYSAGLAGSHLFDAESRQHAVQAVLRKVEKGLISHVDKLQQQGISAGADVYWDRDGAEGLVRKTLRYQPDLVVHAPEAHANPLQQLLSAPDWRLLRQCPAPLLLSKKPHWNDRPVIAAAIDPFHLDDEAAELDQRLLQHAAGLAQQLEGELHVLHVFNTLPHSAIFDEHLVVDYEALQKKVRLEHHARIDELIAPYGLSVKDPCVHLLEGELHHLVPAWAEEKLVDVLVMGSLARGFIDRLLLGSSAERLMDRVSCDLLVLKPDSFRCPVTEF</sequence>
<dbReference type="Proteomes" id="UP001499915">
    <property type="component" value="Unassembled WGS sequence"/>
</dbReference>
<comment type="subcellular location">
    <subcellularLocation>
        <location evidence="1">Cytoplasm</location>
    </subcellularLocation>
</comment>
<gene>
    <name evidence="6" type="ORF">GCM10009104_06140</name>
</gene>
<keyword evidence="7" id="KW-1185">Reference proteome</keyword>
<evidence type="ECO:0000313" key="6">
    <source>
        <dbReference type="EMBL" id="GAA0683715.1"/>
    </source>
</evidence>
<dbReference type="InterPro" id="IPR006015">
    <property type="entry name" value="Universal_stress_UspA"/>
</dbReference>
<organism evidence="6 7">
    <name type="scientific">Marinobacterium maritimum</name>
    <dbReference type="NCBI Taxonomy" id="500162"/>
    <lineage>
        <taxon>Bacteria</taxon>
        <taxon>Pseudomonadati</taxon>
        <taxon>Pseudomonadota</taxon>
        <taxon>Gammaproteobacteria</taxon>
        <taxon>Oceanospirillales</taxon>
        <taxon>Oceanospirillaceae</taxon>
        <taxon>Marinobacterium</taxon>
    </lineage>
</organism>
<reference evidence="6 7" key="1">
    <citation type="journal article" date="2019" name="Int. J. Syst. Evol. Microbiol.">
        <title>The Global Catalogue of Microorganisms (GCM) 10K type strain sequencing project: providing services to taxonomists for standard genome sequencing and annotation.</title>
        <authorList>
            <consortium name="The Broad Institute Genomics Platform"/>
            <consortium name="The Broad Institute Genome Sequencing Center for Infectious Disease"/>
            <person name="Wu L."/>
            <person name="Ma J."/>
        </authorList>
    </citation>
    <scope>NUCLEOTIDE SEQUENCE [LARGE SCALE GENOMIC DNA]</scope>
    <source>
        <strain evidence="6 7">JCM 15134</strain>
    </source>
</reference>
<protein>
    <submittedName>
        <fullName evidence="6">Universal stress protein</fullName>
    </submittedName>
</protein>
<dbReference type="Pfam" id="PF00582">
    <property type="entry name" value="Usp"/>
    <property type="match status" value="1"/>
</dbReference>
<dbReference type="SUPFAM" id="SSF52402">
    <property type="entry name" value="Adenine nucleotide alpha hydrolases-like"/>
    <property type="match status" value="2"/>
</dbReference>
<keyword evidence="3" id="KW-0963">Cytoplasm</keyword>
<evidence type="ECO:0000313" key="7">
    <source>
        <dbReference type="Proteomes" id="UP001499915"/>
    </source>
</evidence>
<proteinExistence type="inferred from homology"/>
<dbReference type="PANTHER" id="PTHR47892:SF1">
    <property type="entry name" value="UNIVERSAL STRESS PROTEIN E"/>
    <property type="match status" value="1"/>
</dbReference>
<evidence type="ECO:0000256" key="2">
    <source>
        <dbReference type="ARBA" id="ARBA00008791"/>
    </source>
</evidence>